<feature type="transmembrane region" description="Helical" evidence="7">
    <location>
        <begin position="201"/>
        <end position="221"/>
    </location>
</feature>
<dbReference type="SUPFAM" id="SSF103473">
    <property type="entry name" value="MFS general substrate transporter"/>
    <property type="match status" value="1"/>
</dbReference>
<keyword evidence="6 7" id="KW-0472">Membrane</keyword>
<dbReference type="PANTHER" id="PTHR42718:SF47">
    <property type="entry name" value="METHYL VIOLOGEN RESISTANCE PROTEIN SMVA"/>
    <property type="match status" value="1"/>
</dbReference>
<evidence type="ECO:0000256" key="2">
    <source>
        <dbReference type="ARBA" id="ARBA00022448"/>
    </source>
</evidence>
<evidence type="ECO:0000256" key="4">
    <source>
        <dbReference type="ARBA" id="ARBA00022692"/>
    </source>
</evidence>
<dbReference type="EMBL" id="CP070496">
    <property type="protein sequence ID" value="QSB03992.1"/>
    <property type="molecule type" value="Genomic_DNA"/>
</dbReference>
<accession>A0A895XJK6</accession>
<name>A0A895XJK6_9ACTN</name>
<evidence type="ECO:0000256" key="6">
    <source>
        <dbReference type="ARBA" id="ARBA00023136"/>
    </source>
</evidence>
<feature type="transmembrane region" description="Helical" evidence="7">
    <location>
        <begin position="335"/>
        <end position="355"/>
    </location>
</feature>
<feature type="transmembrane region" description="Helical" evidence="7">
    <location>
        <begin position="233"/>
        <end position="250"/>
    </location>
</feature>
<dbReference type="AlphaFoldDB" id="A0A895XJK6"/>
<feature type="transmembrane region" description="Helical" evidence="7">
    <location>
        <begin position="271"/>
        <end position="296"/>
    </location>
</feature>
<dbReference type="RefSeq" id="WP_213169990.1">
    <property type="nucleotide sequence ID" value="NZ_CP070496.1"/>
</dbReference>
<feature type="transmembrane region" description="Helical" evidence="7">
    <location>
        <begin position="142"/>
        <end position="162"/>
    </location>
</feature>
<feature type="transmembrane region" description="Helical" evidence="7">
    <location>
        <begin position="477"/>
        <end position="498"/>
    </location>
</feature>
<dbReference type="InterPro" id="IPR011701">
    <property type="entry name" value="MFS"/>
</dbReference>
<dbReference type="KEGG" id="nav:JQS30_09160"/>
<dbReference type="InterPro" id="IPR036259">
    <property type="entry name" value="MFS_trans_sf"/>
</dbReference>
<feature type="transmembrane region" description="Helical" evidence="7">
    <location>
        <begin position="54"/>
        <end position="72"/>
    </location>
</feature>
<evidence type="ECO:0000256" key="7">
    <source>
        <dbReference type="SAM" id="Phobius"/>
    </source>
</evidence>
<dbReference type="Proteomes" id="UP000662939">
    <property type="component" value="Chromosome"/>
</dbReference>
<reference evidence="9" key="1">
    <citation type="submission" date="2021-02" db="EMBL/GenBank/DDBJ databases">
        <title>Natronoglycomyces albus gen. nov., sp. nov, a haloalkaliphilic actinobacterium from a soda solonchak soil.</title>
        <authorList>
            <person name="Sorokin D.Y."/>
            <person name="Khijniak T.V."/>
            <person name="Zakharycheva A.P."/>
            <person name="Boueva O.V."/>
            <person name="Ariskina E.V."/>
            <person name="Hahnke R.L."/>
            <person name="Bunk B."/>
            <person name="Sproer C."/>
            <person name="Schumann P."/>
            <person name="Evtushenko L.I."/>
            <person name="Kublanov I.V."/>
        </authorList>
    </citation>
    <scope>NUCLEOTIDE SEQUENCE</scope>
    <source>
        <strain evidence="9">DSM 106290</strain>
    </source>
</reference>
<keyword evidence="2" id="KW-0813">Transport</keyword>
<feature type="transmembrane region" description="Helical" evidence="7">
    <location>
        <begin position="84"/>
        <end position="103"/>
    </location>
</feature>
<protein>
    <submittedName>
        <fullName evidence="9">MFS transporter</fullName>
    </submittedName>
</protein>
<keyword evidence="5 7" id="KW-1133">Transmembrane helix</keyword>
<feature type="transmembrane region" description="Helical" evidence="7">
    <location>
        <begin position="168"/>
        <end position="189"/>
    </location>
</feature>
<evidence type="ECO:0000259" key="8">
    <source>
        <dbReference type="PROSITE" id="PS50850"/>
    </source>
</evidence>
<sequence length="551" mass="56458">MRTSVTVPARAGTKEWLGLAVLTLPTLLLALDLSVLHMAAPQLSTDLSASSTQLLWILDIYGFMIAGFLVTMGTLGDRIGRRRLLLIGAAAFGLASILAAYSQSAEMLIVTRALLGIAGATLMPSTLALISNMFHDAKQRSLGIAVWMIAFTGGTAIGPIVGGVMLEHFWWGSVFLLGVPVMALLLILGPIMLPEFKDEKAGSLDLISVGLSLAAILPIIFALKEFAKNGPEPSVLIAAVIGAGFGYFFLKRQRQLADPLLNLTLFANRAFGTTLALMMLTLTLVSGIIMAFVQFAQLVKGYSALETGLWLLLPIVVNIVASILVPIAARYVRPALLVGPGIMVAALGLAILTQLSADGGMAVLMTGVVLVFLGTVPMIVLGTNLVVSSAPKHQAGSASSLSETAGELGAALGVAVFGSVMTAVYVRDMSAADLPGDVPSSALDNLAAASMAATHLSENVAVALLSQGQEAFTSGIVIGALGGAIALVILAVFGLIALRSVPVIGADDAAEVAAESATATEGDSLEGASTVAVGETVTESARRGTSSGLGA</sequence>
<dbReference type="GO" id="GO:0022857">
    <property type="term" value="F:transmembrane transporter activity"/>
    <property type="evidence" value="ECO:0007669"/>
    <property type="project" value="InterPro"/>
</dbReference>
<evidence type="ECO:0000256" key="5">
    <source>
        <dbReference type="ARBA" id="ARBA00022989"/>
    </source>
</evidence>
<dbReference type="PANTHER" id="PTHR42718">
    <property type="entry name" value="MAJOR FACILITATOR SUPERFAMILY MULTIDRUG TRANSPORTER MFSC"/>
    <property type="match status" value="1"/>
</dbReference>
<evidence type="ECO:0000256" key="1">
    <source>
        <dbReference type="ARBA" id="ARBA00004651"/>
    </source>
</evidence>
<comment type="subcellular location">
    <subcellularLocation>
        <location evidence="1">Cell membrane</location>
        <topology evidence="1">Multi-pass membrane protein</topology>
    </subcellularLocation>
</comment>
<feature type="transmembrane region" description="Helical" evidence="7">
    <location>
        <begin position="109"/>
        <end position="130"/>
    </location>
</feature>
<evidence type="ECO:0000313" key="10">
    <source>
        <dbReference type="Proteomes" id="UP000662939"/>
    </source>
</evidence>
<keyword evidence="4 7" id="KW-0812">Transmembrane</keyword>
<dbReference type="InterPro" id="IPR020846">
    <property type="entry name" value="MFS_dom"/>
</dbReference>
<keyword evidence="3" id="KW-1003">Cell membrane</keyword>
<proteinExistence type="predicted"/>
<organism evidence="9 10">
    <name type="scientific">Natronoglycomyces albus</name>
    <dbReference type="NCBI Taxonomy" id="2811108"/>
    <lineage>
        <taxon>Bacteria</taxon>
        <taxon>Bacillati</taxon>
        <taxon>Actinomycetota</taxon>
        <taxon>Actinomycetes</taxon>
        <taxon>Glycomycetales</taxon>
        <taxon>Glycomycetaceae</taxon>
        <taxon>Natronoglycomyces</taxon>
    </lineage>
</organism>
<feature type="transmembrane region" description="Helical" evidence="7">
    <location>
        <begin position="408"/>
        <end position="426"/>
    </location>
</feature>
<feature type="transmembrane region" description="Helical" evidence="7">
    <location>
        <begin position="361"/>
        <end position="387"/>
    </location>
</feature>
<evidence type="ECO:0000256" key="3">
    <source>
        <dbReference type="ARBA" id="ARBA00022475"/>
    </source>
</evidence>
<evidence type="ECO:0000313" key="9">
    <source>
        <dbReference type="EMBL" id="QSB03992.1"/>
    </source>
</evidence>
<feature type="transmembrane region" description="Helical" evidence="7">
    <location>
        <begin position="308"/>
        <end position="328"/>
    </location>
</feature>
<gene>
    <name evidence="9" type="ORF">JQS30_09160</name>
</gene>
<dbReference type="Gene3D" id="1.20.1250.20">
    <property type="entry name" value="MFS general substrate transporter like domains"/>
    <property type="match status" value="1"/>
</dbReference>
<dbReference type="GO" id="GO:0005886">
    <property type="term" value="C:plasma membrane"/>
    <property type="evidence" value="ECO:0007669"/>
    <property type="project" value="UniProtKB-SubCell"/>
</dbReference>
<keyword evidence="10" id="KW-1185">Reference proteome</keyword>
<dbReference type="Pfam" id="PF07690">
    <property type="entry name" value="MFS_1"/>
    <property type="match status" value="1"/>
</dbReference>
<feature type="domain" description="Major facilitator superfamily (MFS) profile" evidence="8">
    <location>
        <begin position="18"/>
        <end position="500"/>
    </location>
</feature>
<dbReference type="CDD" id="cd17321">
    <property type="entry name" value="MFS_MMR_MDR_like"/>
    <property type="match status" value="1"/>
</dbReference>
<dbReference type="PROSITE" id="PS50850">
    <property type="entry name" value="MFS"/>
    <property type="match status" value="1"/>
</dbReference>